<keyword evidence="4 6" id="KW-0067">ATP-binding</keyword>
<dbReference type="PROSITE" id="PS50893">
    <property type="entry name" value="ABC_TRANSPORTER_2"/>
    <property type="match status" value="1"/>
</dbReference>
<dbReference type="GO" id="GO:0016887">
    <property type="term" value="F:ATP hydrolysis activity"/>
    <property type="evidence" value="ECO:0007669"/>
    <property type="project" value="InterPro"/>
</dbReference>
<dbReference type="InterPro" id="IPR003439">
    <property type="entry name" value="ABC_transporter-like_ATP-bd"/>
</dbReference>
<comment type="similarity">
    <text evidence="1">Belongs to the ABC transporter superfamily.</text>
</comment>
<dbReference type="CDD" id="cd03235">
    <property type="entry name" value="ABC_Metallic_Cations"/>
    <property type="match status" value="1"/>
</dbReference>
<keyword evidence="2" id="KW-0813">Transport</keyword>
<comment type="caution">
    <text evidence="6">The sequence shown here is derived from an EMBL/GenBank/DDBJ whole genome shotgun (WGS) entry which is preliminary data.</text>
</comment>
<gene>
    <name evidence="6" type="ORF">HNQ45_001504</name>
</gene>
<proteinExistence type="inferred from homology"/>
<evidence type="ECO:0000256" key="2">
    <source>
        <dbReference type="ARBA" id="ARBA00022448"/>
    </source>
</evidence>
<protein>
    <submittedName>
        <fullName evidence="6">Iron/zinc/copper transport system ATP-binding protein</fullName>
    </submittedName>
</protein>
<feature type="domain" description="ABC transporter" evidence="5">
    <location>
        <begin position="2"/>
        <end position="234"/>
    </location>
</feature>
<dbReference type="AlphaFoldDB" id="A0A9Q2CZW1"/>
<evidence type="ECO:0000256" key="3">
    <source>
        <dbReference type="ARBA" id="ARBA00022741"/>
    </source>
</evidence>
<evidence type="ECO:0000259" key="5">
    <source>
        <dbReference type="PROSITE" id="PS50893"/>
    </source>
</evidence>
<organism evidence="6 7">
    <name type="scientific">Nosocomiicoccus ampullae</name>
    <dbReference type="NCBI Taxonomy" id="489910"/>
    <lineage>
        <taxon>Bacteria</taxon>
        <taxon>Bacillati</taxon>
        <taxon>Bacillota</taxon>
        <taxon>Bacilli</taxon>
        <taxon>Bacillales</taxon>
        <taxon>Staphylococcaceae</taxon>
        <taxon>Nosocomiicoccus</taxon>
    </lineage>
</organism>
<keyword evidence="7" id="KW-1185">Reference proteome</keyword>
<name>A0A9Q2CZW1_9STAP</name>
<dbReference type="FunFam" id="3.40.50.300:FF:000134">
    <property type="entry name" value="Iron-enterobactin ABC transporter ATP-binding protein"/>
    <property type="match status" value="1"/>
</dbReference>
<dbReference type="Pfam" id="PF00005">
    <property type="entry name" value="ABC_tran"/>
    <property type="match status" value="1"/>
</dbReference>
<dbReference type="SMART" id="SM00382">
    <property type="entry name" value="AAA"/>
    <property type="match status" value="1"/>
</dbReference>
<dbReference type="InterPro" id="IPR027417">
    <property type="entry name" value="P-loop_NTPase"/>
</dbReference>
<evidence type="ECO:0000256" key="1">
    <source>
        <dbReference type="ARBA" id="ARBA00005417"/>
    </source>
</evidence>
<dbReference type="InterPro" id="IPR050153">
    <property type="entry name" value="Metal_Ion_Import_ABC"/>
</dbReference>
<dbReference type="Proteomes" id="UP000579136">
    <property type="component" value="Unassembled WGS sequence"/>
</dbReference>
<dbReference type="EMBL" id="JACHHF010000010">
    <property type="protein sequence ID" value="MBB5176616.1"/>
    <property type="molecule type" value="Genomic_DNA"/>
</dbReference>
<accession>A0A9Q2CZW1</accession>
<dbReference type="PROSITE" id="PS00211">
    <property type="entry name" value="ABC_TRANSPORTER_1"/>
    <property type="match status" value="1"/>
</dbReference>
<dbReference type="InterPro" id="IPR017871">
    <property type="entry name" value="ABC_transporter-like_CS"/>
</dbReference>
<keyword evidence="3" id="KW-0547">Nucleotide-binding</keyword>
<reference evidence="6 7" key="1">
    <citation type="submission" date="2020-08" db="EMBL/GenBank/DDBJ databases">
        <title>Genomic Encyclopedia of Type Strains, Phase IV (KMG-IV): sequencing the most valuable type-strain genomes for metagenomic binning, comparative biology and taxonomic classification.</title>
        <authorList>
            <person name="Goeker M."/>
        </authorList>
    </citation>
    <scope>NUCLEOTIDE SEQUENCE [LARGE SCALE GENOMIC DNA]</scope>
    <source>
        <strain evidence="6 7">DSM 19163</strain>
    </source>
</reference>
<evidence type="ECO:0000313" key="6">
    <source>
        <dbReference type="EMBL" id="MBB5176616.1"/>
    </source>
</evidence>
<dbReference type="SUPFAM" id="SSF52540">
    <property type="entry name" value="P-loop containing nucleoside triphosphate hydrolases"/>
    <property type="match status" value="1"/>
</dbReference>
<dbReference type="PANTHER" id="PTHR42734:SF5">
    <property type="entry name" value="IRON TRANSPORT SYSTEM ATP-BINDING PROTEIN HI_0361-RELATED"/>
    <property type="match status" value="1"/>
</dbReference>
<sequence>MLKVEDLNVVYDKHIHAIRDASFELETGNIYGIIGSNGAGKSSLIKGMLDLVPSSGQVTFNGERMKKHAKRTSYVPQRANIDMTFPMTVFDCVLMGTYPNLGLIKRPGKKEKERTLESLKKVGMEEFKDRQIGELSGGQFQRILMARTLAQHSDLVFLDEPFVGIDVKSEKVIVNVLKEMARDGITILIVHHDLSKVHDYFDGLILVDHGVLAYGSVDKVFTEKNLKEAYGDNIIVKAGEA</sequence>
<evidence type="ECO:0000256" key="4">
    <source>
        <dbReference type="ARBA" id="ARBA00022840"/>
    </source>
</evidence>
<dbReference type="InterPro" id="IPR003593">
    <property type="entry name" value="AAA+_ATPase"/>
</dbReference>
<evidence type="ECO:0000313" key="7">
    <source>
        <dbReference type="Proteomes" id="UP000579136"/>
    </source>
</evidence>
<dbReference type="PANTHER" id="PTHR42734">
    <property type="entry name" value="METAL TRANSPORT SYSTEM ATP-BINDING PROTEIN TM_0124-RELATED"/>
    <property type="match status" value="1"/>
</dbReference>
<dbReference type="Gene3D" id="3.40.50.300">
    <property type="entry name" value="P-loop containing nucleotide triphosphate hydrolases"/>
    <property type="match status" value="1"/>
</dbReference>
<dbReference type="GO" id="GO:0005524">
    <property type="term" value="F:ATP binding"/>
    <property type="evidence" value="ECO:0007669"/>
    <property type="project" value="UniProtKB-KW"/>
</dbReference>
<dbReference type="RefSeq" id="WP_183675374.1">
    <property type="nucleotide sequence ID" value="NZ_CBCRYX010000006.1"/>
</dbReference>